<evidence type="ECO:0000313" key="1">
    <source>
        <dbReference type="EMBL" id="KKL20837.1"/>
    </source>
</evidence>
<sequence length="124" mass="13285">MKTKLSIIIGLLVVFGCATSPVGKAYDVLYSAAVIYDTALTYAGDEYRAGRISEEEKKMIVAYADRYRLAVRAGQSALRAYKQAELIGDDVSASEKGLRTALDVVVAAQGILTEYIQLSAGGDL</sequence>
<dbReference type="PROSITE" id="PS51257">
    <property type="entry name" value="PROKAR_LIPOPROTEIN"/>
    <property type="match status" value="1"/>
</dbReference>
<accession>A0A0F9C3J5</accession>
<dbReference type="EMBL" id="LAZR01037946">
    <property type="protein sequence ID" value="KKL20837.1"/>
    <property type="molecule type" value="Genomic_DNA"/>
</dbReference>
<proteinExistence type="predicted"/>
<comment type="caution">
    <text evidence="1">The sequence shown here is derived from an EMBL/GenBank/DDBJ whole genome shotgun (WGS) entry which is preliminary data.</text>
</comment>
<organism evidence="1">
    <name type="scientific">marine sediment metagenome</name>
    <dbReference type="NCBI Taxonomy" id="412755"/>
    <lineage>
        <taxon>unclassified sequences</taxon>
        <taxon>metagenomes</taxon>
        <taxon>ecological metagenomes</taxon>
    </lineage>
</organism>
<name>A0A0F9C3J5_9ZZZZ</name>
<reference evidence="1" key="1">
    <citation type="journal article" date="2015" name="Nature">
        <title>Complex archaea that bridge the gap between prokaryotes and eukaryotes.</title>
        <authorList>
            <person name="Spang A."/>
            <person name="Saw J.H."/>
            <person name="Jorgensen S.L."/>
            <person name="Zaremba-Niedzwiedzka K."/>
            <person name="Martijn J."/>
            <person name="Lind A.E."/>
            <person name="van Eijk R."/>
            <person name="Schleper C."/>
            <person name="Guy L."/>
            <person name="Ettema T.J."/>
        </authorList>
    </citation>
    <scope>NUCLEOTIDE SEQUENCE</scope>
</reference>
<gene>
    <name evidence="1" type="ORF">LCGC14_2451490</name>
</gene>
<protein>
    <submittedName>
        <fullName evidence="1">Uncharacterized protein</fullName>
    </submittedName>
</protein>
<dbReference type="AlphaFoldDB" id="A0A0F9C3J5"/>